<sequence>DAQNFKKFQNDYWKYASKNINMAFFITFISSSLKRKINPDDDNPEYDTIIDPKNKNCIPKVSSLSSTESLIAKNVLEILSSLLPLQQPNLIQQPNFLQQSIFPGQLYFPPSFYNSFTLYFLSLIYGMPFHMPIQSSFQSTSRTILSTMEDFLNHVDECKDENFEKCDVDTIGTKQTLREYAARYNIAFTPPYNT</sequence>
<protein>
    <submittedName>
        <fullName evidence="1">6877_t:CDS:1</fullName>
    </submittedName>
</protein>
<accession>A0ABN7W7C7</accession>
<gene>
    <name evidence="1" type="ORF">GMARGA_LOCUS27489</name>
</gene>
<proteinExistence type="predicted"/>
<dbReference type="EMBL" id="CAJVQB010033679">
    <property type="protein sequence ID" value="CAG8820119.1"/>
    <property type="molecule type" value="Genomic_DNA"/>
</dbReference>
<dbReference type="Proteomes" id="UP000789901">
    <property type="component" value="Unassembled WGS sequence"/>
</dbReference>
<reference evidence="1 2" key="1">
    <citation type="submission" date="2021-06" db="EMBL/GenBank/DDBJ databases">
        <authorList>
            <person name="Kallberg Y."/>
            <person name="Tangrot J."/>
            <person name="Rosling A."/>
        </authorList>
    </citation>
    <scope>NUCLEOTIDE SEQUENCE [LARGE SCALE GENOMIC DNA]</scope>
    <source>
        <strain evidence="1 2">120-4 pot B 10/14</strain>
    </source>
</reference>
<evidence type="ECO:0000313" key="1">
    <source>
        <dbReference type="EMBL" id="CAG8820119.1"/>
    </source>
</evidence>
<evidence type="ECO:0000313" key="2">
    <source>
        <dbReference type="Proteomes" id="UP000789901"/>
    </source>
</evidence>
<keyword evidence="2" id="KW-1185">Reference proteome</keyword>
<name>A0ABN7W7C7_GIGMA</name>
<organism evidence="1 2">
    <name type="scientific">Gigaspora margarita</name>
    <dbReference type="NCBI Taxonomy" id="4874"/>
    <lineage>
        <taxon>Eukaryota</taxon>
        <taxon>Fungi</taxon>
        <taxon>Fungi incertae sedis</taxon>
        <taxon>Mucoromycota</taxon>
        <taxon>Glomeromycotina</taxon>
        <taxon>Glomeromycetes</taxon>
        <taxon>Diversisporales</taxon>
        <taxon>Gigasporaceae</taxon>
        <taxon>Gigaspora</taxon>
    </lineage>
</organism>
<comment type="caution">
    <text evidence="1">The sequence shown here is derived from an EMBL/GenBank/DDBJ whole genome shotgun (WGS) entry which is preliminary data.</text>
</comment>
<feature type="non-terminal residue" evidence="1">
    <location>
        <position position="1"/>
    </location>
</feature>